<dbReference type="Pfam" id="PF00072">
    <property type="entry name" value="Response_reg"/>
    <property type="match status" value="1"/>
</dbReference>
<gene>
    <name evidence="7" type="ORF">F9B85_05500</name>
</gene>
<dbReference type="CDD" id="cd00156">
    <property type="entry name" value="REC"/>
    <property type="match status" value="1"/>
</dbReference>
<evidence type="ECO:0000259" key="6">
    <source>
        <dbReference type="PROSITE" id="PS50887"/>
    </source>
</evidence>
<dbReference type="InterPro" id="IPR011006">
    <property type="entry name" value="CheY-like_superfamily"/>
</dbReference>
<dbReference type="Proteomes" id="UP000468766">
    <property type="component" value="Unassembled WGS sequence"/>
</dbReference>
<evidence type="ECO:0000256" key="2">
    <source>
        <dbReference type="ARBA" id="ARBA00024867"/>
    </source>
</evidence>
<name>A0A6I0F0H7_9FIRM</name>
<dbReference type="PROSITE" id="PS50110">
    <property type="entry name" value="RESPONSE_REGULATORY"/>
    <property type="match status" value="1"/>
</dbReference>
<feature type="modified residue" description="4-aspartylphosphate" evidence="3">
    <location>
        <position position="59"/>
    </location>
</feature>
<dbReference type="CDD" id="cd01949">
    <property type="entry name" value="GGDEF"/>
    <property type="match status" value="1"/>
</dbReference>
<dbReference type="FunFam" id="3.30.70.270:FF:000001">
    <property type="entry name" value="Diguanylate cyclase domain protein"/>
    <property type="match status" value="1"/>
</dbReference>
<evidence type="ECO:0000256" key="3">
    <source>
        <dbReference type="PROSITE-ProRule" id="PRU00169"/>
    </source>
</evidence>
<dbReference type="GO" id="GO:0005886">
    <property type="term" value="C:plasma membrane"/>
    <property type="evidence" value="ECO:0007669"/>
    <property type="project" value="TreeGrafter"/>
</dbReference>
<dbReference type="InterPro" id="IPR043128">
    <property type="entry name" value="Rev_trsase/Diguanyl_cyclase"/>
</dbReference>
<dbReference type="InterPro" id="IPR000160">
    <property type="entry name" value="GGDEF_dom"/>
</dbReference>
<dbReference type="SMART" id="SM00267">
    <property type="entry name" value="GGDEF"/>
    <property type="match status" value="1"/>
</dbReference>
<evidence type="ECO:0000259" key="5">
    <source>
        <dbReference type="PROSITE" id="PS50110"/>
    </source>
</evidence>
<dbReference type="Gene3D" id="3.40.50.2300">
    <property type="match status" value="1"/>
</dbReference>
<feature type="domain" description="Response regulatory" evidence="5">
    <location>
        <begin position="2"/>
        <end position="131"/>
    </location>
</feature>
<dbReference type="Gene3D" id="3.30.70.270">
    <property type="match status" value="1"/>
</dbReference>
<dbReference type="SUPFAM" id="SSF55073">
    <property type="entry name" value="Nucleotide cyclase"/>
    <property type="match status" value="1"/>
</dbReference>
<dbReference type="InterPro" id="IPR050469">
    <property type="entry name" value="Diguanylate_Cyclase"/>
</dbReference>
<dbReference type="SMART" id="SM00448">
    <property type="entry name" value="REC"/>
    <property type="match status" value="1"/>
</dbReference>
<organism evidence="7 8">
    <name type="scientific">Heliorestis acidaminivorans</name>
    <dbReference type="NCBI Taxonomy" id="553427"/>
    <lineage>
        <taxon>Bacteria</taxon>
        <taxon>Bacillati</taxon>
        <taxon>Bacillota</taxon>
        <taxon>Clostridia</taxon>
        <taxon>Eubacteriales</taxon>
        <taxon>Heliobacteriaceae</taxon>
        <taxon>Heliorestis</taxon>
    </lineage>
</organism>
<proteinExistence type="predicted"/>
<dbReference type="InterPro" id="IPR029787">
    <property type="entry name" value="Nucleotide_cyclase"/>
</dbReference>
<comment type="caution">
    <text evidence="7">The sequence shown here is derived from an EMBL/GenBank/DDBJ whole genome shotgun (WGS) entry which is preliminary data.</text>
</comment>
<evidence type="ECO:0000256" key="1">
    <source>
        <dbReference type="ARBA" id="ARBA00018672"/>
    </source>
</evidence>
<keyword evidence="8" id="KW-1185">Reference proteome</keyword>
<dbReference type="OrthoDB" id="9805474at2"/>
<reference evidence="7 8" key="1">
    <citation type="submission" date="2019-10" db="EMBL/GenBank/DDBJ databases">
        <title>Whole-genome sequence of the extremophile Heliorestis acidaminivorans DSM 24790.</title>
        <authorList>
            <person name="Kyndt J.A."/>
            <person name="Meyer T.E."/>
        </authorList>
    </citation>
    <scope>NUCLEOTIDE SEQUENCE [LARGE SCALE GENOMIC DNA]</scope>
    <source>
        <strain evidence="7 8">DSM 24790</strain>
    </source>
</reference>
<dbReference type="GO" id="GO:0052621">
    <property type="term" value="F:diguanylate cyclase activity"/>
    <property type="evidence" value="ECO:0007669"/>
    <property type="project" value="TreeGrafter"/>
</dbReference>
<dbReference type="EMBL" id="WBXO01000003">
    <property type="protein sequence ID" value="KAB2953366.1"/>
    <property type="molecule type" value="Genomic_DNA"/>
</dbReference>
<accession>A0A6I0F0H7</accession>
<feature type="domain" description="GGDEF" evidence="6">
    <location>
        <begin position="195"/>
        <end position="335"/>
    </location>
</feature>
<dbReference type="AlphaFoldDB" id="A0A6I0F0H7"/>
<dbReference type="PANTHER" id="PTHR45138:SF9">
    <property type="entry name" value="DIGUANYLATE CYCLASE DGCM-RELATED"/>
    <property type="match status" value="1"/>
</dbReference>
<dbReference type="RefSeq" id="WP_151619352.1">
    <property type="nucleotide sequence ID" value="NZ_WBXO01000003.1"/>
</dbReference>
<dbReference type="SUPFAM" id="SSF52172">
    <property type="entry name" value="CheY-like"/>
    <property type="match status" value="1"/>
</dbReference>
<comment type="function">
    <text evidence="2">May play the central regulatory role in sporulation. It may be an element of the effector pathway responsible for the activation of sporulation genes in response to nutritional stress. Spo0A may act in concert with spo0H (a sigma factor) to control the expression of some genes that are critical to the sporulation process.</text>
</comment>
<dbReference type="Pfam" id="PF00990">
    <property type="entry name" value="GGDEF"/>
    <property type="match status" value="1"/>
</dbReference>
<keyword evidence="3" id="KW-0597">Phosphoprotein</keyword>
<evidence type="ECO:0000313" key="7">
    <source>
        <dbReference type="EMBL" id="KAB2953366.1"/>
    </source>
</evidence>
<dbReference type="PANTHER" id="PTHR45138">
    <property type="entry name" value="REGULATORY COMPONENTS OF SENSORY TRANSDUCTION SYSTEM"/>
    <property type="match status" value="1"/>
</dbReference>
<feature type="coiled-coil region" evidence="4">
    <location>
        <begin position="140"/>
        <end position="167"/>
    </location>
</feature>
<dbReference type="GO" id="GO:1902201">
    <property type="term" value="P:negative regulation of bacterial-type flagellum-dependent cell motility"/>
    <property type="evidence" value="ECO:0007669"/>
    <property type="project" value="TreeGrafter"/>
</dbReference>
<dbReference type="GO" id="GO:0043709">
    <property type="term" value="P:cell adhesion involved in single-species biofilm formation"/>
    <property type="evidence" value="ECO:0007669"/>
    <property type="project" value="TreeGrafter"/>
</dbReference>
<dbReference type="InterPro" id="IPR001789">
    <property type="entry name" value="Sig_transdc_resp-reg_receiver"/>
</dbReference>
<dbReference type="PROSITE" id="PS50887">
    <property type="entry name" value="GGDEF"/>
    <property type="match status" value="1"/>
</dbReference>
<sequence>MKILIIDGDREVQAMLQSILHLSGYKVITTSTLEEAVDLCNCNVRGDKVGDKIDLVLMDLALSVGEVKGSDALADYKKIKSHKKFKNTPVIMMTGITDMDEIDEAFHQESIDYITKPIRKVDLIGRVRSVLSMKSEMDSRQAREKKLLEVTRKLEEAVQNLEQLSSYDALTGIANRRYFDKYLKLMWNRCSEDELELSLLMIDLDFFKDFNDTYGHQSGDSCLQEVASAFQSFFKVTGSLVCRYGGEEFAVILPDTAGDKALTLAEEARHQIEQLMIPHRMSSISDHVTVSIGLATTVPSEDVEIDSAMKLIDYADKALYMAKGQGRNQVMSYEEMKCYQRIPKSS</sequence>
<dbReference type="GO" id="GO:0000160">
    <property type="term" value="P:phosphorelay signal transduction system"/>
    <property type="evidence" value="ECO:0007669"/>
    <property type="project" value="InterPro"/>
</dbReference>
<evidence type="ECO:0000313" key="8">
    <source>
        <dbReference type="Proteomes" id="UP000468766"/>
    </source>
</evidence>
<evidence type="ECO:0000256" key="4">
    <source>
        <dbReference type="SAM" id="Coils"/>
    </source>
</evidence>
<dbReference type="NCBIfam" id="TIGR00254">
    <property type="entry name" value="GGDEF"/>
    <property type="match status" value="1"/>
</dbReference>
<keyword evidence="4" id="KW-0175">Coiled coil</keyword>
<protein>
    <recommendedName>
        <fullName evidence="1">Stage 0 sporulation protein A homolog</fullName>
    </recommendedName>
</protein>